<name>A0A922CK67_MANSE</name>
<proteinExistence type="inferred from homology"/>
<dbReference type="PANTHER" id="PTHR11178">
    <property type="entry name" value="IRON-SULFUR CLUSTER SCAFFOLD PROTEIN NFU-RELATED"/>
    <property type="match status" value="1"/>
</dbReference>
<reference evidence="3" key="1">
    <citation type="journal article" date="2016" name="Insect Biochem. Mol. Biol.">
        <title>Multifaceted biological insights from a draft genome sequence of the tobacco hornworm moth, Manduca sexta.</title>
        <authorList>
            <person name="Kanost M.R."/>
            <person name="Arrese E.L."/>
            <person name="Cao X."/>
            <person name="Chen Y.R."/>
            <person name="Chellapilla S."/>
            <person name="Goldsmith M.R."/>
            <person name="Grosse-Wilde E."/>
            <person name="Heckel D.G."/>
            <person name="Herndon N."/>
            <person name="Jiang H."/>
            <person name="Papanicolaou A."/>
            <person name="Qu J."/>
            <person name="Soulages J.L."/>
            <person name="Vogel H."/>
            <person name="Walters J."/>
            <person name="Waterhouse R.M."/>
            <person name="Ahn S.J."/>
            <person name="Almeida F.C."/>
            <person name="An C."/>
            <person name="Aqrawi P."/>
            <person name="Bretschneider A."/>
            <person name="Bryant W.B."/>
            <person name="Bucks S."/>
            <person name="Chao H."/>
            <person name="Chevignon G."/>
            <person name="Christen J.M."/>
            <person name="Clarke D.F."/>
            <person name="Dittmer N.T."/>
            <person name="Ferguson L.C.F."/>
            <person name="Garavelou S."/>
            <person name="Gordon K.H.J."/>
            <person name="Gunaratna R.T."/>
            <person name="Han Y."/>
            <person name="Hauser F."/>
            <person name="He Y."/>
            <person name="Heidel-Fischer H."/>
            <person name="Hirsh A."/>
            <person name="Hu Y."/>
            <person name="Jiang H."/>
            <person name="Kalra D."/>
            <person name="Klinner C."/>
            <person name="Konig C."/>
            <person name="Kovar C."/>
            <person name="Kroll A.R."/>
            <person name="Kuwar S.S."/>
            <person name="Lee S.L."/>
            <person name="Lehman R."/>
            <person name="Li K."/>
            <person name="Li Z."/>
            <person name="Liang H."/>
            <person name="Lovelace S."/>
            <person name="Lu Z."/>
            <person name="Mansfield J.H."/>
            <person name="McCulloch K.J."/>
            <person name="Mathew T."/>
            <person name="Morton B."/>
            <person name="Muzny D.M."/>
            <person name="Neunemann D."/>
            <person name="Ongeri F."/>
            <person name="Pauchet Y."/>
            <person name="Pu L.L."/>
            <person name="Pyrousis I."/>
            <person name="Rao X.J."/>
            <person name="Redding A."/>
            <person name="Roesel C."/>
            <person name="Sanchez-Gracia A."/>
            <person name="Schaack S."/>
            <person name="Shukla A."/>
            <person name="Tetreau G."/>
            <person name="Wang Y."/>
            <person name="Xiong G.H."/>
            <person name="Traut W."/>
            <person name="Walsh T.K."/>
            <person name="Worley K.C."/>
            <person name="Wu D."/>
            <person name="Wu W."/>
            <person name="Wu Y.Q."/>
            <person name="Zhang X."/>
            <person name="Zou Z."/>
            <person name="Zucker H."/>
            <person name="Briscoe A.D."/>
            <person name="Burmester T."/>
            <person name="Clem R.J."/>
            <person name="Feyereisen R."/>
            <person name="Grimmelikhuijzen C.J.P."/>
            <person name="Hamodrakas S.J."/>
            <person name="Hansson B.S."/>
            <person name="Huguet E."/>
            <person name="Jermiin L.S."/>
            <person name="Lan Q."/>
            <person name="Lehman H.K."/>
            <person name="Lorenzen M."/>
            <person name="Merzendorfer H."/>
            <person name="Michalopoulos I."/>
            <person name="Morton D.B."/>
            <person name="Muthukrishnan S."/>
            <person name="Oakeshott J.G."/>
            <person name="Palmer W."/>
            <person name="Park Y."/>
            <person name="Passarelli A.L."/>
            <person name="Rozas J."/>
            <person name="Schwartz L.M."/>
            <person name="Smith W."/>
            <person name="Southgate A."/>
            <person name="Vilcinskas A."/>
            <person name="Vogt R."/>
            <person name="Wang P."/>
            <person name="Werren J."/>
            <person name="Yu X.Q."/>
            <person name="Zhou J.J."/>
            <person name="Brown S.J."/>
            <person name="Scherer S.E."/>
            <person name="Richards S."/>
            <person name="Blissard G.W."/>
        </authorList>
    </citation>
    <scope>NUCLEOTIDE SEQUENCE</scope>
</reference>
<comment type="caution">
    <text evidence="3">The sequence shown here is derived from an EMBL/GenBank/DDBJ whole genome shotgun (WGS) entry which is preliminary data.</text>
</comment>
<feature type="domain" description="Scaffold protein Nfu/NifU N-terminal" evidence="2">
    <location>
        <begin position="57"/>
        <end position="145"/>
    </location>
</feature>
<accession>A0A922CK67</accession>
<organism evidence="3 4">
    <name type="scientific">Manduca sexta</name>
    <name type="common">Tobacco hawkmoth</name>
    <name type="synonym">Tobacco hornworm</name>
    <dbReference type="NCBI Taxonomy" id="7130"/>
    <lineage>
        <taxon>Eukaryota</taxon>
        <taxon>Metazoa</taxon>
        <taxon>Ecdysozoa</taxon>
        <taxon>Arthropoda</taxon>
        <taxon>Hexapoda</taxon>
        <taxon>Insecta</taxon>
        <taxon>Pterygota</taxon>
        <taxon>Neoptera</taxon>
        <taxon>Endopterygota</taxon>
        <taxon>Lepidoptera</taxon>
        <taxon>Glossata</taxon>
        <taxon>Ditrysia</taxon>
        <taxon>Bombycoidea</taxon>
        <taxon>Sphingidae</taxon>
        <taxon>Sphinginae</taxon>
        <taxon>Sphingini</taxon>
        <taxon>Manduca</taxon>
    </lineage>
</organism>
<dbReference type="InterPro" id="IPR014824">
    <property type="entry name" value="Nfu/NifU_N"/>
</dbReference>
<dbReference type="AlphaFoldDB" id="A0A922CK67"/>
<gene>
    <name evidence="3" type="ORF">O3G_MSEX005751</name>
</gene>
<dbReference type="GO" id="GO:0005739">
    <property type="term" value="C:mitochondrion"/>
    <property type="evidence" value="ECO:0007669"/>
    <property type="project" value="TreeGrafter"/>
</dbReference>
<evidence type="ECO:0000256" key="1">
    <source>
        <dbReference type="ARBA" id="ARBA00006420"/>
    </source>
</evidence>
<sequence>MLRSLSRVLKTTKQCGRLCASNIYRQSKQFSGFVKPITSSDKSGPVYNKCLCRTMFIQTQDTPNPNSLKFMPGTKVLEPGQTMDFPNIGAAQCSPLAKMIFRIDGVKAVFFGSDFVTVTKQDDDVEWKLLKPEIFATIMDFFASGLPIVTDAKPSGDTRKTFIIFP</sequence>
<dbReference type="PANTHER" id="PTHR11178:SF1">
    <property type="entry name" value="NFU1 IRON-SULFUR CLUSTER SCAFFOLD HOMOLOG, MITOCHONDRIAL"/>
    <property type="match status" value="1"/>
</dbReference>
<dbReference type="EMBL" id="JH668363">
    <property type="protein sequence ID" value="KAG6448879.1"/>
    <property type="molecule type" value="Genomic_DNA"/>
</dbReference>
<dbReference type="Proteomes" id="UP000791440">
    <property type="component" value="Unassembled WGS sequence"/>
</dbReference>
<dbReference type="Pfam" id="PF08712">
    <property type="entry name" value="Nfu_N"/>
    <property type="match status" value="1"/>
</dbReference>
<reference evidence="3" key="2">
    <citation type="submission" date="2020-12" db="EMBL/GenBank/DDBJ databases">
        <authorList>
            <person name="Kanost M."/>
        </authorList>
    </citation>
    <scope>NUCLEOTIDE SEQUENCE</scope>
</reference>
<evidence type="ECO:0000313" key="4">
    <source>
        <dbReference type="Proteomes" id="UP000791440"/>
    </source>
</evidence>
<dbReference type="SMART" id="SM00932">
    <property type="entry name" value="Nfu_N"/>
    <property type="match status" value="1"/>
</dbReference>
<protein>
    <recommendedName>
        <fullName evidence="2">Scaffold protein Nfu/NifU N-terminal domain-containing protein</fullName>
    </recommendedName>
</protein>
<comment type="similarity">
    <text evidence="1">Belongs to the NifU family.</text>
</comment>
<evidence type="ECO:0000259" key="2">
    <source>
        <dbReference type="SMART" id="SM00932"/>
    </source>
</evidence>
<keyword evidence="4" id="KW-1185">Reference proteome</keyword>
<dbReference type="FunFam" id="3.30.1370.70:FF:000002">
    <property type="entry name" value="NFU1 iron-sulfur cluster scaffold homolog, mitochondrial"/>
    <property type="match status" value="1"/>
</dbReference>
<evidence type="ECO:0000313" key="3">
    <source>
        <dbReference type="EMBL" id="KAG6448879.1"/>
    </source>
</evidence>